<protein>
    <submittedName>
        <fullName evidence="2">Uncharacterized protein</fullName>
    </submittedName>
</protein>
<evidence type="ECO:0000313" key="2">
    <source>
        <dbReference type="EMBL" id="CAG6742237.1"/>
    </source>
</evidence>
<organism evidence="2">
    <name type="scientific">Cacopsylla melanoneura</name>
    <dbReference type="NCBI Taxonomy" id="428564"/>
    <lineage>
        <taxon>Eukaryota</taxon>
        <taxon>Metazoa</taxon>
        <taxon>Ecdysozoa</taxon>
        <taxon>Arthropoda</taxon>
        <taxon>Hexapoda</taxon>
        <taxon>Insecta</taxon>
        <taxon>Pterygota</taxon>
        <taxon>Neoptera</taxon>
        <taxon>Paraneoptera</taxon>
        <taxon>Hemiptera</taxon>
        <taxon>Sternorrhyncha</taxon>
        <taxon>Psylloidea</taxon>
        <taxon>Psyllidae</taxon>
        <taxon>Psyllinae</taxon>
        <taxon>Cacopsylla</taxon>
    </lineage>
</organism>
<sequence length="136" mass="15036">MSNFKTGRASIDFDFSFDFADSPAYLYLSGFLQCGYGCFFKPFLSPYLVSYIFFMSMLVVSPTVLMIPSFRSFSVARALIPVTSIGLLVVIVLAPTSVPSCLPCILSLISFISWSPFPFSVLTRISSLVVLVVPWI</sequence>
<name>A0A8D8Z9U7_9HEMI</name>
<reference evidence="2" key="1">
    <citation type="submission" date="2021-05" db="EMBL/GenBank/DDBJ databases">
        <authorList>
            <person name="Alioto T."/>
            <person name="Alioto T."/>
            <person name="Gomez Garrido J."/>
        </authorList>
    </citation>
    <scope>NUCLEOTIDE SEQUENCE</scope>
</reference>
<feature type="transmembrane region" description="Helical" evidence="1">
    <location>
        <begin position="79"/>
        <end position="111"/>
    </location>
</feature>
<keyword evidence="1" id="KW-1133">Transmembrane helix</keyword>
<feature type="transmembrane region" description="Helical" evidence="1">
    <location>
        <begin position="48"/>
        <end position="67"/>
    </location>
</feature>
<evidence type="ECO:0000256" key="1">
    <source>
        <dbReference type="SAM" id="Phobius"/>
    </source>
</evidence>
<dbReference type="AlphaFoldDB" id="A0A8D8Z9U7"/>
<keyword evidence="1" id="KW-0472">Membrane</keyword>
<proteinExistence type="predicted"/>
<feature type="transmembrane region" description="Helical" evidence="1">
    <location>
        <begin position="117"/>
        <end position="135"/>
    </location>
</feature>
<accession>A0A8D8Z9U7</accession>
<dbReference type="EMBL" id="HBUF01433684">
    <property type="protein sequence ID" value="CAG6742237.1"/>
    <property type="molecule type" value="Transcribed_RNA"/>
</dbReference>
<keyword evidence="1" id="KW-0812">Transmembrane</keyword>